<dbReference type="GO" id="GO:0005886">
    <property type="term" value="C:plasma membrane"/>
    <property type="evidence" value="ECO:0007669"/>
    <property type="project" value="TreeGrafter"/>
</dbReference>
<evidence type="ECO:0000259" key="7">
    <source>
        <dbReference type="Pfam" id="PF04138"/>
    </source>
</evidence>
<evidence type="ECO:0000256" key="4">
    <source>
        <dbReference type="ARBA" id="ARBA00022989"/>
    </source>
</evidence>
<feature type="domain" description="GtrA/DPMS transmembrane" evidence="7">
    <location>
        <begin position="16"/>
        <end position="132"/>
    </location>
</feature>
<evidence type="ECO:0000256" key="1">
    <source>
        <dbReference type="ARBA" id="ARBA00004141"/>
    </source>
</evidence>
<dbReference type="Proteomes" id="UP000034589">
    <property type="component" value="Unassembled WGS sequence"/>
</dbReference>
<accession>A0A0G1VL90</accession>
<feature type="transmembrane region" description="Helical" evidence="6">
    <location>
        <begin position="79"/>
        <end position="100"/>
    </location>
</feature>
<organism evidence="8 9">
    <name type="scientific">Candidatus Kaiserbacteria bacterium GW2011_GWC2_49_12</name>
    <dbReference type="NCBI Taxonomy" id="1618675"/>
    <lineage>
        <taxon>Bacteria</taxon>
        <taxon>Candidatus Kaiseribacteriota</taxon>
    </lineage>
</organism>
<keyword evidence="5 6" id="KW-0472">Membrane</keyword>
<keyword evidence="3 6" id="KW-0812">Transmembrane</keyword>
<dbReference type="InterPro" id="IPR007267">
    <property type="entry name" value="GtrA_DPMS_TM"/>
</dbReference>
<keyword evidence="4 6" id="KW-1133">Transmembrane helix</keyword>
<sequence>MPETAGTSESLKRIVRFLISGGLATGVNLLTLYFLANVVGLWYLTSSIVAFFVGFVVSFTLQKFWTFKDHRKDIIGRQLVIYLAIVLVNLILNTALVYVFVEYMALWPLVAQALAALIIAFEGFFAYKYFVFRTDSSA</sequence>
<dbReference type="PANTHER" id="PTHR38459">
    <property type="entry name" value="PROPHAGE BACTOPRENOL-LINKED GLUCOSE TRANSLOCASE HOMOLOG"/>
    <property type="match status" value="1"/>
</dbReference>
<dbReference type="EMBL" id="LCPV01000018">
    <property type="protein sequence ID" value="KKW07211.1"/>
    <property type="molecule type" value="Genomic_DNA"/>
</dbReference>
<comment type="subcellular location">
    <subcellularLocation>
        <location evidence="1">Membrane</location>
        <topology evidence="1">Multi-pass membrane protein</topology>
    </subcellularLocation>
</comment>
<evidence type="ECO:0000256" key="3">
    <source>
        <dbReference type="ARBA" id="ARBA00022692"/>
    </source>
</evidence>
<dbReference type="InterPro" id="IPR051401">
    <property type="entry name" value="GtrA_CellWall_Glycosyl"/>
</dbReference>
<dbReference type="PANTHER" id="PTHR38459:SF1">
    <property type="entry name" value="PROPHAGE BACTOPRENOL-LINKED GLUCOSE TRANSLOCASE HOMOLOG"/>
    <property type="match status" value="1"/>
</dbReference>
<proteinExistence type="inferred from homology"/>
<reference evidence="8 9" key="1">
    <citation type="journal article" date="2015" name="Nature">
        <title>rRNA introns, odd ribosomes, and small enigmatic genomes across a large radiation of phyla.</title>
        <authorList>
            <person name="Brown C.T."/>
            <person name="Hug L.A."/>
            <person name="Thomas B.C."/>
            <person name="Sharon I."/>
            <person name="Castelle C.J."/>
            <person name="Singh A."/>
            <person name="Wilkins M.J."/>
            <person name="Williams K.H."/>
            <person name="Banfield J.F."/>
        </authorList>
    </citation>
    <scope>NUCLEOTIDE SEQUENCE [LARGE SCALE GENOMIC DNA]</scope>
</reference>
<evidence type="ECO:0000256" key="5">
    <source>
        <dbReference type="ARBA" id="ARBA00023136"/>
    </source>
</evidence>
<feature type="transmembrane region" description="Helical" evidence="6">
    <location>
        <begin position="14"/>
        <end position="35"/>
    </location>
</feature>
<evidence type="ECO:0000313" key="8">
    <source>
        <dbReference type="EMBL" id="KKW07211.1"/>
    </source>
</evidence>
<evidence type="ECO:0000313" key="9">
    <source>
        <dbReference type="Proteomes" id="UP000034589"/>
    </source>
</evidence>
<dbReference type="AlphaFoldDB" id="A0A0G1VL90"/>
<name>A0A0G1VL90_9BACT</name>
<protein>
    <recommendedName>
        <fullName evidence="7">GtrA/DPMS transmembrane domain-containing protein</fullName>
    </recommendedName>
</protein>
<evidence type="ECO:0000256" key="6">
    <source>
        <dbReference type="SAM" id="Phobius"/>
    </source>
</evidence>
<comment type="caution">
    <text evidence="8">The sequence shown here is derived from an EMBL/GenBank/DDBJ whole genome shotgun (WGS) entry which is preliminary data.</text>
</comment>
<comment type="similarity">
    <text evidence="2">Belongs to the GtrA family.</text>
</comment>
<dbReference type="GO" id="GO:0000271">
    <property type="term" value="P:polysaccharide biosynthetic process"/>
    <property type="evidence" value="ECO:0007669"/>
    <property type="project" value="InterPro"/>
</dbReference>
<dbReference type="Pfam" id="PF04138">
    <property type="entry name" value="GtrA_DPMS_TM"/>
    <property type="match status" value="1"/>
</dbReference>
<feature type="transmembrane region" description="Helical" evidence="6">
    <location>
        <begin position="41"/>
        <end position="59"/>
    </location>
</feature>
<feature type="transmembrane region" description="Helical" evidence="6">
    <location>
        <begin position="106"/>
        <end position="127"/>
    </location>
</feature>
<evidence type="ECO:0000256" key="2">
    <source>
        <dbReference type="ARBA" id="ARBA00009399"/>
    </source>
</evidence>
<gene>
    <name evidence="8" type="ORF">UY39_C0018G0014</name>
</gene>